<accession>A0A166QV86</accession>
<comment type="similarity">
    <text evidence="1">Belongs to the ATP-dependent AMP-binding enzyme family.</text>
</comment>
<dbReference type="PANTHER" id="PTHR43201">
    <property type="entry name" value="ACYL-COA SYNTHETASE"/>
    <property type="match status" value="1"/>
</dbReference>
<evidence type="ECO:0000313" key="3">
    <source>
        <dbReference type="EMBL" id="KZP27584.1"/>
    </source>
</evidence>
<gene>
    <name evidence="3" type="ORF">FIBSPDRAFT_730597</name>
</gene>
<evidence type="ECO:0000256" key="1">
    <source>
        <dbReference type="ARBA" id="ARBA00006432"/>
    </source>
</evidence>
<dbReference type="Pfam" id="PF00501">
    <property type="entry name" value="AMP-binding"/>
    <property type="match status" value="1"/>
</dbReference>
<name>A0A166QV86_9AGAM</name>
<dbReference type="GO" id="GO:0006631">
    <property type="term" value="P:fatty acid metabolic process"/>
    <property type="evidence" value="ECO:0007669"/>
    <property type="project" value="TreeGrafter"/>
</dbReference>
<dbReference type="InterPro" id="IPR042099">
    <property type="entry name" value="ANL_N_sf"/>
</dbReference>
<feature type="domain" description="AMP-dependent synthetase/ligase" evidence="2">
    <location>
        <begin position="14"/>
        <end position="336"/>
    </location>
</feature>
<evidence type="ECO:0000313" key="4">
    <source>
        <dbReference type="Proteomes" id="UP000076532"/>
    </source>
</evidence>
<dbReference type="SUPFAM" id="SSF56801">
    <property type="entry name" value="Acetyl-CoA synthetase-like"/>
    <property type="match status" value="1"/>
</dbReference>
<keyword evidence="4" id="KW-1185">Reference proteome</keyword>
<sequence>MSDLSYNNFKALADRVASTPDAPVFKLPNLLKPGNWVDVPYSQFQANIHHMAKFWNAKLTSRGIAMGSVIGVWIRGFTYPDVITIFALSRAGFIPQMMPFEMPNSTLVLSLLAKTDAQAIIHSAEKTEAILETGTKLHRFEDVNFAHVLEADVAHIPLPVLPEAKPESIIWLYHTSGSVSGIPKVVPIMNKWLASIEHKSGKTFPRRGIPGESQDTWNWIGSISHAMMSCMFQHILTIGGCVVQPSHYNFGPTELVEMIEKAGITRIFQFGMTVKEYFEFAKSGVPEPRLLGALKSVHQVTYSGMALPKEWEDWAYAQGIPLTTVFGSTEAGEMLTSSFGDRRLQVLEATKYEFTPADITSVGGNEYASLLEFRILPDSPDIPHPSLCDADGGWRSGDLFEELEPGKYLFRGRDDDWLQSFWAEKIDTKAIEENVYETCPDLVSKCTVVGDSRPFPALFVEGKNAEEDADALLNPSMLIETRYLHERITDVNMIKVVPANSLIRSRKGGVRRRAVEEKFKEEIEAMYASVSVDDVFAGVYQGSG</sequence>
<evidence type="ECO:0000259" key="2">
    <source>
        <dbReference type="Pfam" id="PF00501"/>
    </source>
</evidence>
<reference evidence="3 4" key="1">
    <citation type="journal article" date="2016" name="Mol. Biol. Evol.">
        <title>Comparative Genomics of Early-Diverging Mushroom-Forming Fungi Provides Insights into the Origins of Lignocellulose Decay Capabilities.</title>
        <authorList>
            <person name="Nagy L.G."/>
            <person name="Riley R."/>
            <person name="Tritt A."/>
            <person name="Adam C."/>
            <person name="Daum C."/>
            <person name="Floudas D."/>
            <person name="Sun H."/>
            <person name="Yadav J.S."/>
            <person name="Pangilinan J."/>
            <person name="Larsson K.H."/>
            <person name="Matsuura K."/>
            <person name="Barry K."/>
            <person name="Labutti K."/>
            <person name="Kuo R."/>
            <person name="Ohm R.A."/>
            <person name="Bhattacharya S.S."/>
            <person name="Shirouzu T."/>
            <person name="Yoshinaga Y."/>
            <person name="Martin F.M."/>
            <person name="Grigoriev I.V."/>
            <person name="Hibbett D.S."/>
        </authorList>
    </citation>
    <scope>NUCLEOTIDE SEQUENCE [LARGE SCALE GENOMIC DNA]</scope>
    <source>
        <strain evidence="3 4">CBS 109695</strain>
    </source>
</reference>
<dbReference type="EMBL" id="KV417508">
    <property type="protein sequence ID" value="KZP27584.1"/>
    <property type="molecule type" value="Genomic_DNA"/>
</dbReference>
<protein>
    <submittedName>
        <fullName evidence="3">Acetyl-CoA synthetase-like protein</fullName>
    </submittedName>
</protein>
<dbReference type="GO" id="GO:0031956">
    <property type="term" value="F:medium-chain fatty acid-CoA ligase activity"/>
    <property type="evidence" value="ECO:0007669"/>
    <property type="project" value="TreeGrafter"/>
</dbReference>
<dbReference type="AlphaFoldDB" id="A0A166QV86"/>
<dbReference type="Pfam" id="PF23562">
    <property type="entry name" value="AMP-binding_C_3"/>
    <property type="match status" value="1"/>
</dbReference>
<dbReference type="InterPro" id="IPR000873">
    <property type="entry name" value="AMP-dep_synth/lig_dom"/>
</dbReference>
<organism evidence="3 4">
    <name type="scientific">Athelia psychrophila</name>
    <dbReference type="NCBI Taxonomy" id="1759441"/>
    <lineage>
        <taxon>Eukaryota</taxon>
        <taxon>Fungi</taxon>
        <taxon>Dikarya</taxon>
        <taxon>Basidiomycota</taxon>
        <taxon>Agaricomycotina</taxon>
        <taxon>Agaricomycetes</taxon>
        <taxon>Agaricomycetidae</taxon>
        <taxon>Atheliales</taxon>
        <taxon>Atheliaceae</taxon>
        <taxon>Athelia</taxon>
    </lineage>
</organism>
<dbReference type="Gene3D" id="3.40.50.12780">
    <property type="entry name" value="N-terminal domain of ligase-like"/>
    <property type="match status" value="1"/>
</dbReference>
<dbReference type="PANTHER" id="PTHR43201:SF8">
    <property type="entry name" value="ACYL-COA SYNTHETASE FAMILY MEMBER 3"/>
    <property type="match status" value="1"/>
</dbReference>
<proteinExistence type="inferred from homology"/>
<dbReference type="STRING" id="436010.A0A166QV86"/>
<dbReference type="Proteomes" id="UP000076532">
    <property type="component" value="Unassembled WGS sequence"/>
</dbReference>
<dbReference type="OrthoDB" id="429813at2759"/>